<keyword evidence="4" id="KW-0055">Arginine biosynthesis</keyword>
<evidence type="ECO:0000256" key="4">
    <source>
        <dbReference type="ARBA" id="ARBA00022571"/>
    </source>
</evidence>
<dbReference type="EMBL" id="BAAAQT010000006">
    <property type="protein sequence ID" value="GAA2174266.1"/>
    <property type="molecule type" value="Genomic_DNA"/>
</dbReference>
<keyword evidence="5" id="KW-0028">Amino-acid biosynthesis</keyword>
<dbReference type="Gene3D" id="3.40.630.10">
    <property type="entry name" value="Zn peptidases"/>
    <property type="match status" value="1"/>
</dbReference>
<evidence type="ECO:0000256" key="8">
    <source>
        <dbReference type="ARBA" id="ARBA00022833"/>
    </source>
</evidence>
<dbReference type="CDD" id="cd03894">
    <property type="entry name" value="M20_ArgE"/>
    <property type="match status" value="1"/>
</dbReference>
<keyword evidence="6" id="KW-0479">Metal-binding</keyword>
<comment type="similarity">
    <text evidence="2">Belongs to the peptidase M20A family. ArgE subfamily.</text>
</comment>
<dbReference type="InterPro" id="IPR002933">
    <property type="entry name" value="Peptidase_M20"/>
</dbReference>
<keyword evidence="9" id="KW-0170">Cobalt</keyword>
<dbReference type="InterPro" id="IPR011650">
    <property type="entry name" value="Peptidase_M20_dimer"/>
</dbReference>
<feature type="domain" description="Peptidase M20 dimerisation" evidence="10">
    <location>
        <begin position="178"/>
        <end position="286"/>
    </location>
</feature>
<name>A0ABN3ATK1_9MICO</name>
<evidence type="ECO:0000256" key="5">
    <source>
        <dbReference type="ARBA" id="ARBA00022605"/>
    </source>
</evidence>
<dbReference type="PANTHER" id="PTHR43808:SF31">
    <property type="entry name" value="N-ACETYL-L-CITRULLINE DEACETYLASE"/>
    <property type="match status" value="1"/>
</dbReference>
<dbReference type="Pfam" id="PF01546">
    <property type="entry name" value="Peptidase_M20"/>
    <property type="match status" value="1"/>
</dbReference>
<dbReference type="RefSeq" id="WP_344343077.1">
    <property type="nucleotide sequence ID" value="NZ_BAAAQT010000006.1"/>
</dbReference>
<keyword evidence="12" id="KW-1185">Reference proteome</keyword>
<comment type="caution">
    <text evidence="11">The sequence shown here is derived from an EMBL/GenBank/DDBJ whole genome shotgun (WGS) entry which is preliminary data.</text>
</comment>
<sequence length="389" mass="40898">MHQPSESTLDEIRTLVAFDTTSRDSNLELVAHVEARLEALGVASTRIPNAEGTKANLLATIPAADGSTTGGIVLSAHTDVVPVDGQTWSSDPFSPEVRGDRLYARGSADMKSFLGVVLVKAADMVAAPLSEPIHLALSYDEEVGCVGAVDLVAELAGRGDLPRGCVVGEPTSMRIVRGHKSMNVFRVDVRGVAAHSSLTPQGENAIVAAAELVRFVQGVADEMREQGPFDEGYVVPYTSVSVNRIDGGIAVNTIPAECSIHFEFRALTTVDHEALVERFRAECARIEADMRSRFPQASVELVTTAAAPGVDTPADAEIVALAAAWGAVPSDDKVTYGTEAGLFANAGIPTVVCGPGDIAQAHAPDEFVELAQIAACEAFVDRLVADLRA</sequence>
<keyword evidence="8" id="KW-0862">Zinc</keyword>
<dbReference type="PANTHER" id="PTHR43808">
    <property type="entry name" value="ACETYLORNITHINE DEACETYLASE"/>
    <property type="match status" value="1"/>
</dbReference>
<organism evidence="11 12">
    <name type="scientific">Agrococcus versicolor</name>
    <dbReference type="NCBI Taxonomy" id="501482"/>
    <lineage>
        <taxon>Bacteria</taxon>
        <taxon>Bacillati</taxon>
        <taxon>Actinomycetota</taxon>
        <taxon>Actinomycetes</taxon>
        <taxon>Micrococcales</taxon>
        <taxon>Microbacteriaceae</taxon>
        <taxon>Agrococcus</taxon>
    </lineage>
</organism>
<dbReference type="SUPFAM" id="SSF53187">
    <property type="entry name" value="Zn-dependent exopeptidases"/>
    <property type="match status" value="1"/>
</dbReference>
<keyword evidence="3" id="KW-0963">Cytoplasm</keyword>
<dbReference type="Gene3D" id="3.30.70.360">
    <property type="match status" value="1"/>
</dbReference>
<dbReference type="PROSITE" id="PS00759">
    <property type="entry name" value="ARGE_DAPE_CPG2_2"/>
    <property type="match status" value="1"/>
</dbReference>
<evidence type="ECO:0000313" key="12">
    <source>
        <dbReference type="Proteomes" id="UP001501599"/>
    </source>
</evidence>
<evidence type="ECO:0000313" key="11">
    <source>
        <dbReference type="EMBL" id="GAA2174266.1"/>
    </source>
</evidence>
<dbReference type="InterPro" id="IPR010169">
    <property type="entry name" value="AcOrn-deacetyl"/>
</dbReference>
<dbReference type="InterPro" id="IPR036264">
    <property type="entry name" value="Bact_exopeptidase_dim_dom"/>
</dbReference>
<dbReference type="InterPro" id="IPR050072">
    <property type="entry name" value="Peptidase_M20A"/>
</dbReference>
<dbReference type="NCBIfam" id="TIGR01892">
    <property type="entry name" value="AcOrn-deacetyl"/>
    <property type="match status" value="1"/>
</dbReference>
<proteinExistence type="inferred from homology"/>
<dbReference type="SUPFAM" id="SSF55031">
    <property type="entry name" value="Bacterial exopeptidase dimerisation domain"/>
    <property type="match status" value="1"/>
</dbReference>
<accession>A0ABN3ATK1</accession>
<reference evidence="11 12" key="1">
    <citation type="journal article" date="2019" name="Int. J. Syst. Evol. Microbiol.">
        <title>The Global Catalogue of Microorganisms (GCM) 10K type strain sequencing project: providing services to taxonomists for standard genome sequencing and annotation.</title>
        <authorList>
            <consortium name="The Broad Institute Genomics Platform"/>
            <consortium name="The Broad Institute Genome Sequencing Center for Infectious Disease"/>
            <person name="Wu L."/>
            <person name="Ma J."/>
        </authorList>
    </citation>
    <scope>NUCLEOTIDE SEQUENCE [LARGE SCALE GENOMIC DNA]</scope>
    <source>
        <strain evidence="11 12">JCM 16026</strain>
    </source>
</reference>
<protein>
    <submittedName>
        <fullName evidence="11">Acetylornithine deacetylase</fullName>
    </submittedName>
</protein>
<evidence type="ECO:0000256" key="7">
    <source>
        <dbReference type="ARBA" id="ARBA00022801"/>
    </source>
</evidence>
<gene>
    <name evidence="11" type="primary">argE</name>
    <name evidence="11" type="ORF">GCM10009846_19540</name>
</gene>
<keyword evidence="7" id="KW-0378">Hydrolase</keyword>
<evidence type="ECO:0000256" key="6">
    <source>
        <dbReference type="ARBA" id="ARBA00022723"/>
    </source>
</evidence>
<evidence type="ECO:0000256" key="2">
    <source>
        <dbReference type="ARBA" id="ARBA00005691"/>
    </source>
</evidence>
<comment type="cofactor">
    <cofactor evidence="1">
        <name>Zn(2+)</name>
        <dbReference type="ChEBI" id="CHEBI:29105"/>
    </cofactor>
</comment>
<evidence type="ECO:0000256" key="9">
    <source>
        <dbReference type="ARBA" id="ARBA00023285"/>
    </source>
</evidence>
<evidence type="ECO:0000256" key="3">
    <source>
        <dbReference type="ARBA" id="ARBA00022490"/>
    </source>
</evidence>
<dbReference type="Proteomes" id="UP001501599">
    <property type="component" value="Unassembled WGS sequence"/>
</dbReference>
<dbReference type="NCBIfam" id="NF005710">
    <property type="entry name" value="PRK07522.1"/>
    <property type="match status" value="1"/>
</dbReference>
<dbReference type="InterPro" id="IPR001261">
    <property type="entry name" value="ArgE/DapE_CS"/>
</dbReference>
<evidence type="ECO:0000259" key="10">
    <source>
        <dbReference type="Pfam" id="PF07687"/>
    </source>
</evidence>
<dbReference type="Pfam" id="PF07687">
    <property type="entry name" value="M20_dimer"/>
    <property type="match status" value="1"/>
</dbReference>
<evidence type="ECO:0000256" key="1">
    <source>
        <dbReference type="ARBA" id="ARBA00001947"/>
    </source>
</evidence>